<evidence type="ECO:0000313" key="1">
    <source>
        <dbReference type="EMBL" id="RDY00375.1"/>
    </source>
</evidence>
<organism evidence="1 2">
    <name type="scientific">Mucuna pruriens</name>
    <name type="common">Velvet bean</name>
    <name type="synonym">Dolichos pruriens</name>
    <dbReference type="NCBI Taxonomy" id="157652"/>
    <lineage>
        <taxon>Eukaryota</taxon>
        <taxon>Viridiplantae</taxon>
        <taxon>Streptophyta</taxon>
        <taxon>Embryophyta</taxon>
        <taxon>Tracheophyta</taxon>
        <taxon>Spermatophyta</taxon>
        <taxon>Magnoliopsida</taxon>
        <taxon>eudicotyledons</taxon>
        <taxon>Gunneridae</taxon>
        <taxon>Pentapetalae</taxon>
        <taxon>rosids</taxon>
        <taxon>fabids</taxon>
        <taxon>Fabales</taxon>
        <taxon>Fabaceae</taxon>
        <taxon>Papilionoideae</taxon>
        <taxon>50 kb inversion clade</taxon>
        <taxon>NPAAA clade</taxon>
        <taxon>indigoferoid/millettioid clade</taxon>
        <taxon>Phaseoleae</taxon>
        <taxon>Mucuna</taxon>
    </lineage>
</organism>
<dbReference type="AlphaFoldDB" id="A0A371HC89"/>
<feature type="non-terminal residue" evidence="1">
    <location>
        <position position="1"/>
    </location>
</feature>
<comment type="caution">
    <text evidence="1">The sequence shown here is derived from an EMBL/GenBank/DDBJ whole genome shotgun (WGS) entry which is preliminary data.</text>
</comment>
<protein>
    <submittedName>
        <fullName evidence="1">Uncharacterized protein</fullName>
    </submittedName>
</protein>
<reference evidence="1" key="1">
    <citation type="submission" date="2018-05" db="EMBL/GenBank/DDBJ databases">
        <title>Draft genome of Mucuna pruriens seed.</title>
        <authorList>
            <person name="Nnadi N.E."/>
            <person name="Vos R."/>
            <person name="Hasami M.H."/>
            <person name="Devisetty U.K."/>
            <person name="Aguiy J.C."/>
        </authorList>
    </citation>
    <scope>NUCLEOTIDE SEQUENCE [LARGE SCALE GENOMIC DNA]</scope>
    <source>
        <strain evidence="1">JCA_2017</strain>
    </source>
</reference>
<dbReference type="Proteomes" id="UP000257109">
    <property type="component" value="Unassembled WGS sequence"/>
</dbReference>
<dbReference type="EMBL" id="QJKJ01003011">
    <property type="protein sequence ID" value="RDY00375.1"/>
    <property type="molecule type" value="Genomic_DNA"/>
</dbReference>
<proteinExistence type="predicted"/>
<gene>
    <name evidence="1" type="ORF">CR513_16448</name>
</gene>
<sequence>MKLHPNIKYIEDFDYLKRDFIVLVDDSKIFRTLKEYNHNSKGFIYDLKLIKETSNLAVGHSLD</sequence>
<keyword evidence="2" id="KW-1185">Reference proteome</keyword>
<evidence type="ECO:0000313" key="2">
    <source>
        <dbReference type="Proteomes" id="UP000257109"/>
    </source>
</evidence>
<name>A0A371HC89_MUCPR</name>
<accession>A0A371HC89</accession>